<feature type="transmembrane region" description="Helical" evidence="19">
    <location>
        <begin position="50"/>
        <end position="69"/>
    </location>
</feature>
<feature type="modified residue" description="Phosphohistidine" evidence="17">
    <location>
        <position position="648"/>
    </location>
</feature>
<keyword evidence="6" id="KW-1003">Cell membrane</keyword>
<evidence type="ECO:0000256" key="8">
    <source>
        <dbReference type="ARBA" id="ARBA00022692"/>
    </source>
</evidence>
<feature type="domain" description="Histidine kinase" evidence="20">
    <location>
        <begin position="205"/>
        <end position="426"/>
    </location>
</feature>
<dbReference type="SUPFAM" id="SSF52172">
    <property type="entry name" value="CheY-like"/>
    <property type="match status" value="1"/>
</dbReference>
<keyword evidence="11" id="KW-0067">ATP-binding</keyword>
<dbReference type="PANTHER" id="PTHR45339:SF1">
    <property type="entry name" value="HYBRID SIGNAL TRANSDUCTION HISTIDINE KINASE J"/>
    <property type="match status" value="1"/>
</dbReference>
<evidence type="ECO:0000256" key="4">
    <source>
        <dbReference type="ARBA" id="ARBA00012438"/>
    </source>
</evidence>
<keyword evidence="13" id="KW-0902">Two-component regulatory system</keyword>
<evidence type="ECO:0000256" key="19">
    <source>
        <dbReference type="SAM" id="Phobius"/>
    </source>
</evidence>
<dbReference type="InterPro" id="IPR036890">
    <property type="entry name" value="HATPase_C_sf"/>
</dbReference>
<dbReference type="Gene3D" id="1.20.120.160">
    <property type="entry name" value="HPT domain"/>
    <property type="match status" value="1"/>
</dbReference>
<comment type="similarity">
    <text evidence="3">In the N-terminal section; belongs to the phytochrome family.</text>
</comment>
<comment type="catalytic activity">
    <reaction evidence="1">
        <text>ATP + protein L-histidine = ADP + protein N-phospho-L-histidine.</text>
        <dbReference type="EC" id="2.7.13.3"/>
    </reaction>
</comment>
<dbReference type="EC" id="2.7.13.3" evidence="4"/>
<evidence type="ECO:0000259" key="20">
    <source>
        <dbReference type="PROSITE" id="PS50109"/>
    </source>
</evidence>
<keyword evidence="14 19" id="KW-0472">Membrane</keyword>
<evidence type="ECO:0000313" key="24">
    <source>
        <dbReference type="Proteomes" id="UP000182584"/>
    </source>
</evidence>
<dbReference type="SUPFAM" id="SSF47226">
    <property type="entry name" value="Histidine-containing phosphotransfer domain, HPT domain"/>
    <property type="match status" value="1"/>
</dbReference>
<feature type="transmembrane region" description="Helical" evidence="19">
    <location>
        <begin position="76"/>
        <end position="95"/>
    </location>
</feature>
<dbReference type="SMART" id="SM00387">
    <property type="entry name" value="HATPase_c"/>
    <property type="match status" value="1"/>
</dbReference>
<feature type="transmembrane region" description="Helical" evidence="19">
    <location>
        <begin position="123"/>
        <end position="143"/>
    </location>
</feature>
<dbReference type="PRINTS" id="PR00344">
    <property type="entry name" value="BCTRLSENSOR"/>
</dbReference>
<feature type="domain" description="Response regulatory" evidence="21">
    <location>
        <begin position="446"/>
        <end position="564"/>
    </location>
</feature>
<gene>
    <name evidence="23" type="ORF">SAMN04487884_13918</name>
</gene>
<dbReference type="RefSeq" id="WP_074758797.1">
    <property type="nucleotide sequence ID" value="NZ_FOGJ01000039.1"/>
</dbReference>
<evidence type="ECO:0000256" key="9">
    <source>
        <dbReference type="ARBA" id="ARBA00022741"/>
    </source>
</evidence>
<organism evidence="23 24">
    <name type="scientific">Butyrivibrio fibrisolvens</name>
    <dbReference type="NCBI Taxonomy" id="831"/>
    <lineage>
        <taxon>Bacteria</taxon>
        <taxon>Bacillati</taxon>
        <taxon>Bacillota</taxon>
        <taxon>Clostridia</taxon>
        <taxon>Lachnospirales</taxon>
        <taxon>Lachnospiraceae</taxon>
        <taxon>Butyrivibrio</taxon>
    </lineage>
</organism>
<keyword evidence="8 19" id="KW-0812">Transmembrane</keyword>
<evidence type="ECO:0000256" key="18">
    <source>
        <dbReference type="PROSITE-ProRule" id="PRU00169"/>
    </source>
</evidence>
<dbReference type="FunFam" id="3.30.565.10:FF:000010">
    <property type="entry name" value="Sensor histidine kinase RcsC"/>
    <property type="match status" value="1"/>
</dbReference>
<dbReference type="InterPro" id="IPR005467">
    <property type="entry name" value="His_kinase_dom"/>
</dbReference>
<dbReference type="Proteomes" id="UP000182584">
    <property type="component" value="Unassembled WGS sequence"/>
</dbReference>
<dbReference type="PROSITE" id="PS50109">
    <property type="entry name" value="HIS_KIN"/>
    <property type="match status" value="1"/>
</dbReference>
<sequence length="787" mass="89250">MKNILPAKLLNFYRKETELNIIFFKLLGTAGAIISVVGAVQSIFTVADYSGFLINMAAALGSIALIFFVDMTGHYLIGYLITSFGIFMGLFGMLFFQMGGLYGSMPYFFSFGILFTLLMYKGWLLIVMEIIHVSFYVGIAHVSHMHPETVRPFETPAAQFFDQISGIVISSVGIGIIFMMYLKEYRKQQKIAQESSNAKSILLANISHEIRTPINMLLGMNEMILREAESRQILEYSQNVDTAGRQLLFMINQFLDLSRIDMGKEELFEENFNIRNLIEALRSYYKKEADNKHLEFVLDVDKDLPAFLVGDARKITQILMNLLSNALKYTKEGIIVFSILKQAEDENSVTIHFEVSDTGIGIKAADQQKIFESFERSDIVRNRGIEGTGLGLAISGNLAKLLGTEIKVKSKYGEGSLFWFDIKLKKGVDTGYDRLAGETFIAPDAQILAVDDNSMNLTVLKSLLKRTLVRVDTAESASECYEAFQKKKYDLVLMDYMMPDINGIEAMEELRRMDADKDRTTPIIVLTADATPERKKLFKEKGFDDYLLKPIDITLLEGVLIRHLPKNLVTIVEKADQIEVPEEKLEQFKKILEEYDISFDIAMKHLSCDIMQFVRIAEVFVERAESSIRDLKELIKARDYEKAALIIHSVKGNSGNVGAEDLYYNARRLEKRAKDGDGSYVEAASELFFMEWERAREGLSVFLGEFEKIKYTFKIVRDEEDVLSEGELVDRLLDAVSNGNQSPALKYIDELEKVGGKSKTLGEIRQAVRDIDFDKAEEIVNLLRGNR</sequence>
<proteinExistence type="inferred from homology"/>
<dbReference type="Pfam" id="PF01627">
    <property type="entry name" value="Hpt"/>
    <property type="match status" value="1"/>
</dbReference>
<evidence type="ECO:0000256" key="7">
    <source>
        <dbReference type="ARBA" id="ARBA00022553"/>
    </source>
</evidence>
<dbReference type="InterPro" id="IPR036641">
    <property type="entry name" value="HPT_dom_sf"/>
</dbReference>
<dbReference type="InterPro" id="IPR036097">
    <property type="entry name" value="HisK_dim/P_sf"/>
</dbReference>
<accession>A0A1H9X111</accession>
<reference evidence="23 24" key="1">
    <citation type="submission" date="2016-10" db="EMBL/GenBank/DDBJ databases">
        <authorList>
            <person name="de Groot N.N."/>
        </authorList>
    </citation>
    <scope>NUCLEOTIDE SEQUENCE [LARGE SCALE GENOMIC DNA]</scope>
    <source>
        <strain evidence="23 24">AR40</strain>
    </source>
</reference>
<comment type="subcellular location">
    <subcellularLocation>
        <location evidence="2">Cell membrane</location>
        <topology evidence="2">Multi-pass membrane protein</topology>
    </subcellularLocation>
</comment>
<dbReference type="Pfam" id="PF00072">
    <property type="entry name" value="Response_reg"/>
    <property type="match status" value="1"/>
</dbReference>
<evidence type="ECO:0000256" key="6">
    <source>
        <dbReference type="ARBA" id="ARBA00022475"/>
    </source>
</evidence>
<evidence type="ECO:0000256" key="10">
    <source>
        <dbReference type="ARBA" id="ARBA00022777"/>
    </source>
</evidence>
<dbReference type="InterPro" id="IPR003594">
    <property type="entry name" value="HATPase_dom"/>
</dbReference>
<keyword evidence="12 19" id="KW-1133">Transmembrane helix</keyword>
<dbReference type="PROSITE" id="PS50894">
    <property type="entry name" value="HPT"/>
    <property type="match status" value="1"/>
</dbReference>
<keyword evidence="9" id="KW-0547">Nucleotide-binding</keyword>
<dbReference type="SMART" id="SM00448">
    <property type="entry name" value="REC"/>
    <property type="match status" value="1"/>
</dbReference>
<evidence type="ECO:0000259" key="21">
    <source>
        <dbReference type="PROSITE" id="PS50110"/>
    </source>
</evidence>
<keyword evidence="10 23" id="KW-0418">Kinase</keyword>
<evidence type="ECO:0000256" key="5">
    <source>
        <dbReference type="ARBA" id="ARBA00018672"/>
    </source>
</evidence>
<evidence type="ECO:0000256" key="2">
    <source>
        <dbReference type="ARBA" id="ARBA00004651"/>
    </source>
</evidence>
<dbReference type="InterPro" id="IPR011006">
    <property type="entry name" value="CheY-like_superfamily"/>
</dbReference>
<dbReference type="InterPro" id="IPR003661">
    <property type="entry name" value="HisK_dim/P_dom"/>
</dbReference>
<evidence type="ECO:0000256" key="13">
    <source>
        <dbReference type="ARBA" id="ARBA00023012"/>
    </source>
</evidence>
<evidence type="ECO:0000313" key="23">
    <source>
        <dbReference type="EMBL" id="SES39888.1"/>
    </source>
</evidence>
<dbReference type="InterPro" id="IPR008207">
    <property type="entry name" value="Sig_transdc_His_kin_Hpt_dom"/>
</dbReference>
<evidence type="ECO:0000256" key="12">
    <source>
        <dbReference type="ARBA" id="ARBA00022989"/>
    </source>
</evidence>
<dbReference type="SMART" id="SM00388">
    <property type="entry name" value="HisKA"/>
    <property type="match status" value="1"/>
</dbReference>
<dbReference type="Pfam" id="PF00512">
    <property type="entry name" value="HisKA"/>
    <property type="match status" value="1"/>
</dbReference>
<evidence type="ECO:0000259" key="22">
    <source>
        <dbReference type="PROSITE" id="PS50894"/>
    </source>
</evidence>
<dbReference type="AlphaFoldDB" id="A0A1H9X111"/>
<evidence type="ECO:0000256" key="16">
    <source>
        <dbReference type="ARBA" id="ARBA00074306"/>
    </source>
</evidence>
<feature type="transmembrane region" description="Helical" evidence="19">
    <location>
        <begin position="163"/>
        <end position="182"/>
    </location>
</feature>
<keyword evidence="10 23" id="KW-0808">Transferase</keyword>
<evidence type="ECO:0000256" key="17">
    <source>
        <dbReference type="PROSITE-ProRule" id="PRU00110"/>
    </source>
</evidence>
<name>A0A1H9X111_BUTFI</name>
<evidence type="ECO:0000256" key="3">
    <source>
        <dbReference type="ARBA" id="ARBA00006402"/>
    </source>
</evidence>
<dbReference type="GO" id="GO:0000155">
    <property type="term" value="F:phosphorelay sensor kinase activity"/>
    <property type="evidence" value="ECO:0007669"/>
    <property type="project" value="InterPro"/>
</dbReference>
<dbReference type="Gene3D" id="1.10.287.130">
    <property type="match status" value="1"/>
</dbReference>
<dbReference type="CDD" id="cd17546">
    <property type="entry name" value="REC_hyHK_CKI1_RcsC-like"/>
    <property type="match status" value="1"/>
</dbReference>
<dbReference type="SUPFAM" id="SSF47384">
    <property type="entry name" value="Homodimeric domain of signal transducing histidine kinase"/>
    <property type="match status" value="1"/>
</dbReference>
<dbReference type="GO" id="GO:0005524">
    <property type="term" value="F:ATP binding"/>
    <property type="evidence" value="ECO:0007669"/>
    <property type="project" value="UniProtKB-KW"/>
</dbReference>
<evidence type="ECO:0000256" key="1">
    <source>
        <dbReference type="ARBA" id="ARBA00000085"/>
    </source>
</evidence>
<evidence type="ECO:0000256" key="11">
    <source>
        <dbReference type="ARBA" id="ARBA00022840"/>
    </source>
</evidence>
<feature type="modified residue" description="4-aspartylphosphate" evidence="18">
    <location>
        <position position="495"/>
    </location>
</feature>
<dbReference type="CDD" id="cd16922">
    <property type="entry name" value="HATPase_EvgS-ArcB-TorS-like"/>
    <property type="match status" value="1"/>
</dbReference>
<feature type="transmembrane region" description="Helical" evidence="19">
    <location>
        <begin position="21"/>
        <end position="44"/>
    </location>
</feature>
<keyword evidence="7 18" id="KW-0597">Phosphoprotein</keyword>
<dbReference type="GO" id="GO:0005886">
    <property type="term" value="C:plasma membrane"/>
    <property type="evidence" value="ECO:0007669"/>
    <property type="project" value="UniProtKB-SubCell"/>
</dbReference>
<dbReference type="EMBL" id="FOGJ01000039">
    <property type="protein sequence ID" value="SES39888.1"/>
    <property type="molecule type" value="Genomic_DNA"/>
</dbReference>
<dbReference type="CDD" id="cd00082">
    <property type="entry name" value="HisKA"/>
    <property type="match status" value="1"/>
</dbReference>
<evidence type="ECO:0000256" key="15">
    <source>
        <dbReference type="ARBA" id="ARBA00024867"/>
    </source>
</evidence>
<dbReference type="PROSITE" id="PS50110">
    <property type="entry name" value="RESPONSE_REGULATORY"/>
    <property type="match status" value="1"/>
</dbReference>
<dbReference type="InterPro" id="IPR001789">
    <property type="entry name" value="Sig_transdc_resp-reg_receiver"/>
</dbReference>
<dbReference type="Pfam" id="PF02518">
    <property type="entry name" value="HATPase_c"/>
    <property type="match status" value="1"/>
</dbReference>
<dbReference type="SUPFAM" id="SSF55874">
    <property type="entry name" value="ATPase domain of HSP90 chaperone/DNA topoisomerase II/histidine kinase"/>
    <property type="match status" value="1"/>
</dbReference>
<feature type="domain" description="HPt" evidence="22">
    <location>
        <begin position="609"/>
        <end position="702"/>
    </location>
</feature>
<evidence type="ECO:0000256" key="14">
    <source>
        <dbReference type="ARBA" id="ARBA00023136"/>
    </source>
</evidence>
<dbReference type="Gene3D" id="3.30.565.10">
    <property type="entry name" value="Histidine kinase-like ATPase, C-terminal domain"/>
    <property type="match status" value="1"/>
</dbReference>
<dbReference type="InterPro" id="IPR004358">
    <property type="entry name" value="Sig_transdc_His_kin-like_C"/>
</dbReference>
<comment type="function">
    <text evidence="15">May play the central regulatory role in sporulation. It may be an element of the effector pathway responsible for the activation of sporulation genes in response to nutritional stress. Spo0A may act in concert with spo0H (a sigma factor) to control the expression of some genes that are critical to the sporulation process.</text>
</comment>
<dbReference type="PANTHER" id="PTHR45339">
    <property type="entry name" value="HYBRID SIGNAL TRANSDUCTION HISTIDINE KINASE J"/>
    <property type="match status" value="1"/>
</dbReference>
<protein>
    <recommendedName>
        <fullName evidence="16">Circadian input-output histidine kinase CikA</fullName>
        <ecNumber evidence="4">2.7.13.3</ecNumber>
    </recommendedName>
    <alternativeName>
        <fullName evidence="5">Stage 0 sporulation protein A homolog</fullName>
    </alternativeName>
</protein>
<dbReference type="Gene3D" id="3.40.50.2300">
    <property type="match status" value="1"/>
</dbReference>